<dbReference type="SUPFAM" id="SSF49785">
    <property type="entry name" value="Galactose-binding domain-like"/>
    <property type="match status" value="1"/>
</dbReference>
<proteinExistence type="predicted"/>
<accession>A0AAV2SGM7</accession>
<dbReference type="AlphaFoldDB" id="A0AAV2SGM7"/>
<name>A0AAV2SGM7_MEGNR</name>
<evidence type="ECO:0000313" key="1">
    <source>
        <dbReference type="EMBL" id="CAL4186573.1"/>
    </source>
</evidence>
<comment type="caution">
    <text evidence="1">The sequence shown here is derived from an EMBL/GenBank/DDBJ whole genome shotgun (WGS) entry which is preliminary data.</text>
</comment>
<keyword evidence="2" id="KW-1185">Reference proteome</keyword>
<evidence type="ECO:0000313" key="2">
    <source>
        <dbReference type="Proteomes" id="UP001497623"/>
    </source>
</evidence>
<gene>
    <name evidence="1" type="ORF">MNOR_LOCUS36071</name>
</gene>
<dbReference type="InterPro" id="IPR008979">
    <property type="entry name" value="Galactose-bd-like_sf"/>
</dbReference>
<dbReference type="EMBL" id="CAXKWB010063410">
    <property type="protein sequence ID" value="CAL4186573.1"/>
    <property type="molecule type" value="Genomic_DNA"/>
</dbReference>
<protein>
    <submittedName>
        <fullName evidence="1">Uncharacterized protein</fullName>
    </submittedName>
</protein>
<dbReference type="Proteomes" id="UP001497623">
    <property type="component" value="Unassembled WGS sequence"/>
</dbReference>
<organism evidence="1 2">
    <name type="scientific">Meganyctiphanes norvegica</name>
    <name type="common">Northern krill</name>
    <name type="synonym">Thysanopoda norvegica</name>
    <dbReference type="NCBI Taxonomy" id="48144"/>
    <lineage>
        <taxon>Eukaryota</taxon>
        <taxon>Metazoa</taxon>
        <taxon>Ecdysozoa</taxon>
        <taxon>Arthropoda</taxon>
        <taxon>Crustacea</taxon>
        <taxon>Multicrustacea</taxon>
        <taxon>Malacostraca</taxon>
        <taxon>Eumalacostraca</taxon>
        <taxon>Eucarida</taxon>
        <taxon>Euphausiacea</taxon>
        <taxon>Euphausiidae</taxon>
        <taxon>Meganyctiphanes</taxon>
    </lineage>
</organism>
<sequence length="153" mass="17109">NIKFFTSGLQELNLNIIGPRATSSFGVESPESGFGISDNTWWSSKDTLPQAVWYQFPIPVVVTKYSFRTRSDSFMVENGPSKYEIFGSNASDCSDQASWITLLQENSDKPFTSKNDPKSGYILNPKSFLCYGIKVINCPGNDRTSVSNIKFYT</sequence>
<dbReference type="Gene3D" id="2.60.120.260">
    <property type="entry name" value="Galactose-binding domain-like"/>
    <property type="match status" value="1"/>
</dbReference>
<feature type="non-terminal residue" evidence="1">
    <location>
        <position position="1"/>
    </location>
</feature>
<reference evidence="1 2" key="1">
    <citation type="submission" date="2024-05" db="EMBL/GenBank/DDBJ databases">
        <authorList>
            <person name="Wallberg A."/>
        </authorList>
    </citation>
    <scope>NUCLEOTIDE SEQUENCE [LARGE SCALE GENOMIC DNA]</scope>
</reference>